<dbReference type="Proteomes" id="UP001234297">
    <property type="component" value="Chromosome 1"/>
</dbReference>
<keyword evidence="2" id="KW-1185">Reference proteome</keyword>
<accession>A0ACC2MX47</accession>
<sequence length="152" mass="17066">MVKGRQGERVRLYVRGTVLGYKRSKSNQYPNTSLIQIEGVNTKEDVSWSGGLMETPASYARSSNLTCLPNPWVQRFEFSCTPATFEVLSKRSFRKFKGLIPSTSDIKQEGKLQICVRGSQGREDQIIAFRAGKTYSLMLLSSSKGIFNKCLP</sequence>
<proteinExistence type="predicted"/>
<comment type="caution">
    <text evidence="1">The sequence shown here is derived from an EMBL/GenBank/DDBJ whole genome shotgun (WGS) entry which is preliminary data.</text>
</comment>
<protein>
    <submittedName>
        <fullName evidence="1">Uncharacterized protein</fullName>
    </submittedName>
</protein>
<evidence type="ECO:0000313" key="1">
    <source>
        <dbReference type="EMBL" id="KAJ8650251.1"/>
    </source>
</evidence>
<evidence type="ECO:0000313" key="2">
    <source>
        <dbReference type="Proteomes" id="UP001234297"/>
    </source>
</evidence>
<organism evidence="1 2">
    <name type="scientific">Persea americana</name>
    <name type="common">Avocado</name>
    <dbReference type="NCBI Taxonomy" id="3435"/>
    <lineage>
        <taxon>Eukaryota</taxon>
        <taxon>Viridiplantae</taxon>
        <taxon>Streptophyta</taxon>
        <taxon>Embryophyta</taxon>
        <taxon>Tracheophyta</taxon>
        <taxon>Spermatophyta</taxon>
        <taxon>Magnoliopsida</taxon>
        <taxon>Magnoliidae</taxon>
        <taxon>Laurales</taxon>
        <taxon>Lauraceae</taxon>
        <taxon>Persea</taxon>
    </lineage>
</organism>
<reference evidence="1 2" key="1">
    <citation type="journal article" date="2022" name="Hortic Res">
        <title>A haplotype resolved chromosomal level avocado genome allows analysis of novel avocado genes.</title>
        <authorList>
            <person name="Nath O."/>
            <person name="Fletcher S.J."/>
            <person name="Hayward A."/>
            <person name="Shaw L.M."/>
            <person name="Masouleh A.K."/>
            <person name="Furtado A."/>
            <person name="Henry R.J."/>
            <person name="Mitter N."/>
        </authorList>
    </citation>
    <scope>NUCLEOTIDE SEQUENCE [LARGE SCALE GENOMIC DNA]</scope>
    <source>
        <strain evidence="2">cv. Hass</strain>
    </source>
</reference>
<dbReference type="EMBL" id="CM056809">
    <property type="protein sequence ID" value="KAJ8650251.1"/>
    <property type="molecule type" value="Genomic_DNA"/>
</dbReference>
<name>A0ACC2MX47_PERAE</name>
<gene>
    <name evidence="1" type="ORF">MRB53_003274</name>
</gene>